<evidence type="ECO:0000259" key="6">
    <source>
        <dbReference type="PROSITE" id="PS51000"/>
    </source>
</evidence>
<dbReference type="Gene3D" id="1.10.10.10">
    <property type="entry name" value="Winged helix-like DNA-binding domain superfamily/Winged helix DNA-binding domain"/>
    <property type="match status" value="1"/>
</dbReference>
<comment type="caution">
    <text evidence="7">The sequence shown here is derived from an EMBL/GenBank/DDBJ whole genome shotgun (WGS) entry which is preliminary data.</text>
</comment>
<feature type="domain" description="HTH deoR-type" evidence="6">
    <location>
        <begin position="3"/>
        <end position="58"/>
    </location>
</feature>
<gene>
    <name evidence="7" type="ORF">IAD17_03165</name>
</gene>
<evidence type="ECO:0000256" key="4">
    <source>
        <dbReference type="ARBA" id="ARBA00023163"/>
    </source>
</evidence>
<dbReference type="GO" id="GO:0003700">
    <property type="term" value="F:DNA-binding transcription factor activity"/>
    <property type="evidence" value="ECO:0007669"/>
    <property type="project" value="InterPro"/>
</dbReference>
<dbReference type="InterPro" id="IPR036390">
    <property type="entry name" value="WH_DNA-bd_sf"/>
</dbReference>
<sequence>MFLEERQNQIVSLLEREGRVSVSDLAERFSVTEDCIRKDLRHLVADGRCRRVYGGATRIEPEVNRRIVSRVDTFRPEKQAVATKALGLIGEHQTVFLDASSTNILLARLIANTDISCMIVTNSVDVAHEAAANPRISVVCPGGNFNSDYNGFIGAMTASILEGFRFDVGFLGAVGIDPYSGDVLTLDLDDGPVKRVVLQNSEKRILLCTADKLGHSGSFRYATLEDFDLVLADDPSHKAYEPLHKNGVMVR</sequence>
<dbReference type="SUPFAM" id="SSF100950">
    <property type="entry name" value="NagB/RpiA/CoA transferase-like"/>
    <property type="match status" value="1"/>
</dbReference>
<dbReference type="EMBL" id="DVMQ01000011">
    <property type="protein sequence ID" value="HIU23905.1"/>
    <property type="molecule type" value="Genomic_DNA"/>
</dbReference>
<name>A0A9D1HZ05_9ACTN</name>
<keyword evidence="3" id="KW-0805">Transcription regulation</keyword>
<accession>A0A9D1HZ05</accession>
<reference evidence="7" key="1">
    <citation type="submission" date="2020-10" db="EMBL/GenBank/DDBJ databases">
        <authorList>
            <person name="Gilroy R."/>
        </authorList>
    </citation>
    <scope>NUCLEOTIDE SEQUENCE</scope>
    <source>
        <strain evidence="7">ChiHjej12B11-29160</strain>
    </source>
</reference>
<evidence type="ECO:0000313" key="7">
    <source>
        <dbReference type="EMBL" id="HIU23905.1"/>
    </source>
</evidence>
<dbReference type="PROSITE" id="PS51000">
    <property type="entry name" value="HTH_DEOR_2"/>
    <property type="match status" value="1"/>
</dbReference>
<dbReference type="InterPro" id="IPR050313">
    <property type="entry name" value="Carb_Metab_HTH_regulators"/>
</dbReference>
<proteinExistence type="predicted"/>
<evidence type="ECO:0000256" key="1">
    <source>
        <dbReference type="ARBA" id="ARBA00021390"/>
    </source>
</evidence>
<dbReference type="PANTHER" id="PTHR30363:SF4">
    <property type="entry name" value="GLYCEROL-3-PHOSPHATE REGULON REPRESSOR"/>
    <property type="match status" value="1"/>
</dbReference>
<dbReference type="InterPro" id="IPR014036">
    <property type="entry name" value="DeoR-like_C"/>
</dbReference>
<dbReference type="Proteomes" id="UP000824078">
    <property type="component" value="Unassembled WGS sequence"/>
</dbReference>
<dbReference type="PANTHER" id="PTHR30363">
    <property type="entry name" value="HTH-TYPE TRANSCRIPTIONAL REGULATOR SRLR-RELATED"/>
    <property type="match status" value="1"/>
</dbReference>
<dbReference type="Pfam" id="PF00455">
    <property type="entry name" value="DeoRC"/>
    <property type="match status" value="1"/>
</dbReference>
<organism evidence="7 8">
    <name type="scientific">Candidatus Coprovicinus avistercoris</name>
    <dbReference type="NCBI Taxonomy" id="2840754"/>
    <lineage>
        <taxon>Bacteria</taxon>
        <taxon>Bacillati</taxon>
        <taxon>Actinomycetota</taxon>
        <taxon>Coriobacteriia</taxon>
        <taxon>Coriobacteriales</taxon>
        <taxon>Coriobacteriaceae</taxon>
        <taxon>Coriobacteriaceae incertae sedis</taxon>
        <taxon>Candidatus Coprovicinus</taxon>
    </lineage>
</organism>
<dbReference type="AlphaFoldDB" id="A0A9D1HZ05"/>
<protein>
    <recommendedName>
        <fullName evidence="1">Lactose phosphotransferase system repressor</fullName>
    </recommendedName>
</protein>
<dbReference type="InterPro" id="IPR036388">
    <property type="entry name" value="WH-like_DNA-bd_sf"/>
</dbReference>
<keyword evidence="2" id="KW-0678">Repressor</keyword>
<dbReference type="Gene3D" id="3.40.50.1360">
    <property type="match status" value="1"/>
</dbReference>
<dbReference type="SUPFAM" id="SSF46785">
    <property type="entry name" value="Winged helix' DNA-binding domain"/>
    <property type="match status" value="1"/>
</dbReference>
<dbReference type="InterPro" id="IPR037171">
    <property type="entry name" value="NagB/RpiA_transferase-like"/>
</dbReference>
<dbReference type="SMART" id="SM00420">
    <property type="entry name" value="HTH_DEOR"/>
    <property type="match status" value="1"/>
</dbReference>
<dbReference type="InterPro" id="IPR001034">
    <property type="entry name" value="DeoR_HTH"/>
</dbReference>
<comment type="function">
    <text evidence="5">Repressor of the lactose catabolism operon. Galactose-6-phosphate is the inducer.</text>
</comment>
<dbReference type="Pfam" id="PF08220">
    <property type="entry name" value="HTH_DeoR"/>
    <property type="match status" value="1"/>
</dbReference>
<keyword evidence="4" id="KW-0804">Transcription</keyword>
<evidence type="ECO:0000313" key="8">
    <source>
        <dbReference type="Proteomes" id="UP000824078"/>
    </source>
</evidence>
<evidence type="ECO:0000256" key="3">
    <source>
        <dbReference type="ARBA" id="ARBA00023015"/>
    </source>
</evidence>
<evidence type="ECO:0000256" key="5">
    <source>
        <dbReference type="ARBA" id="ARBA00024937"/>
    </source>
</evidence>
<evidence type="ECO:0000256" key="2">
    <source>
        <dbReference type="ARBA" id="ARBA00022491"/>
    </source>
</evidence>
<dbReference type="SMART" id="SM01134">
    <property type="entry name" value="DeoRC"/>
    <property type="match status" value="1"/>
</dbReference>
<reference evidence="7" key="2">
    <citation type="journal article" date="2021" name="PeerJ">
        <title>Extensive microbial diversity within the chicken gut microbiome revealed by metagenomics and culture.</title>
        <authorList>
            <person name="Gilroy R."/>
            <person name="Ravi A."/>
            <person name="Getino M."/>
            <person name="Pursley I."/>
            <person name="Horton D.L."/>
            <person name="Alikhan N.F."/>
            <person name="Baker D."/>
            <person name="Gharbi K."/>
            <person name="Hall N."/>
            <person name="Watson M."/>
            <person name="Adriaenssens E.M."/>
            <person name="Foster-Nyarko E."/>
            <person name="Jarju S."/>
            <person name="Secka A."/>
            <person name="Antonio M."/>
            <person name="Oren A."/>
            <person name="Chaudhuri R.R."/>
            <person name="La Ragione R."/>
            <person name="Hildebrand F."/>
            <person name="Pallen M.J."/>
        </authorList>
    </citation>
    <scope>NUCLEOTIDE SEQUENCE</scope>
    <source>
        <strain evidence="7">ChiHjej12B11-29160</strain>
    </source>
</reference>